<protein>
    <recommendedName>
        <fullName evidence="8">Leucine-rich repeat-containing protein 41</fullName>
    </recommendedName>
</protein>
<dbReference type="PANTHER" id="PTHR15354:SF1">
    <property type="entry name" value="LEUCINE-RICH REPEAT-CONTAINING PROTEIN 41"/>
    <property type="match status" value="1"/>
</dbReference>
<keyword evidence="3" id="KW-0677">Repeat</keyword>
<evidence type="ECO:0000313" key="7">
    <source>
        <dbReference type="Proteomes" id="UP001311232"/>
    </source>
</evidence>
<evidence type="ECO:0008006" key="8">
    <source>
        <dbReference type="Google" id="ProtNLM"/>
    </source>
</evidence>
<dbReference type="Proteomes" id="UP001311232">
    <property type="component" value="Unassembled WGS sequence"/>
</dbReference>
<dbReference type="EMBL" id="JAHHUM010002692">
    <property type="protein sequence ID" value="KAK5601323.1"/>
    <property type="molecule type" value="Genomic_DNA"/>
</dbReference>
<dbReference type="SUPFAM" id="SSF52047">
    <property type="entry name" value="RNI-like"/>
    <property type="match status" value="1"/>
</dbReference>
<proteinExistence type="predicted"/>
<reference evidence="6 7" key="1">
    <citation type="submission" date="2021-06" db="EMBL/GenBank/DDBJ databases">
        <authorList>
            <person name="Palmer J.M."/>
        </authorList>
    </citation>
    <scope>NUCLEOTIDE SEQUENCE [LARGE SCALE GENOMIC DNA]</scope>
    <source>
        <strain evidence="6 7">MEX-2019</strain>
        <tissue evidence="6">Muscle</tissue>
    </source>
</reference>
<evidence type="ECO:0000256" key="3">
    <source>
        <dbReference type="ARBA" id="ARBA00022737"/>
    </source>
</evidence>
<keyword evidence="1" id="KW-0597">Phosphoprotein</keyword>
<name>A0AAV9QWS1_9TELE</name>
<dbReference type="PANTHER" id="PTHR15354">
    <property type="entry name" value="MUF1"/>
    <property type="match status" value="1"/>
</dbReference>
<dbReference type="InterPro" id="IPR026137">
    <property type="entry name" value="Leu_rpt_41"/>
</dbReference>
<evidence type="ECO:0000313" key="6">
    <source>
        <dbReference type="EMBL" id="KAK5601323.1"/>
    </source>
</evidence>
<organism evidence="6 7">
    <name type="scientific">Crenichthys baileyi</name>
    <name type="common">White River springfish</name>
    <dbReference type="NCBI Taxonomy" id="28760"/>
    <lineage>
        <taxon>Eukaryota</taxon>
        <taxon>Metazoa</taxon>
        <taxon>Chordata</taxon>
        <taxon>Craniata</taxon>
        <taxon>Vertebrata</taxon>
        <taxon>Euteleostomi</taxon>
        <taxon>Actinopterygii</taxon>
        <taxon>Neopterygii</taxon>
        <taxon>Teleostei</taxon>
        <taxon>Neoteleostei</taxon>
        <taxon>Acanthomorphata</taxon>
        <taxon>Ovalentaria</taxon>
        <taxon>Atherinomorphae</taxon>
        <taxon>Cyprinodontiformes</taxon>
        <taxon>Goodeidae</taxon>
        <taxon>Crenichthys</taxon>
    </lineage>
</organism>
<evidence type="ECO:0000256" key="4">
    <source>
        <dbReference type="ARBA" id="ARBA00022786"/>
    </source>
</evidence>
<dbReference type="AlphaFoldDB" id="A0AAV9QWS1"/>
<keyword evidence="7" id="KW-1185">Reference proteome</keyword>
<keyword evidence="2" id="KW-0433">Leucine-rich repeat</keyword>
<evidence type="ECO:0000256" key="1">
    <source>
        <dbReference type="ARBA" id="ARBA00022553"/>
    </source>
</evidence>
<sequence length="505" mass="56191">MEPGCLQKQCFHAVRKHFAVLRTEAVLDLPTPLIKDLLPHLTVCQLDEVQPALNRRGLSTYSGWFEILQDLVGPSRALDFRTEKEAKHEVMLRLFTSVFYRLRNNYVLKNKNKTQGALYVLHRLLDHGLTTNLVVSIDCPLALAWLLHGRGSQYVNLELKKLMCCGSQTLSPSEDAVRCSPGDESTASDNQSDHVSPCKRAKLSFKSLEEEDKSGVSSVAVHPQVLCHTFSPCAGPSAGTCTFGQITHLEIRTCGPDSLKGLGFTLPTFFCLQSLTLHSKSIFRESDVLDFAGALKQLSDSSCSSLVHLNIGLLPHIGLMKTLLNASPRLTSLYVEFQTVMWGPQFNLDHPGTAEPDISELPLEKLTVKVTQLQTDPHFLTSVLRRCPYLSSLHIAGMRLPTGSSQSQLLSTLSESNRCLKALNFEDIKLCDCLPDILKLLRGCMLEELYFIDCRLLERCINPEKSLLELVAVLKIPSLHTLSLAQNRLGLTLFGLLICWSLLRD</sequence>
<keyword evidence="4" id="KW-0833">Ubl conjugation pathway</keyword>
<evidence type="ECO:0000256" key="2">
    <source>
        <dbReference type="ARBA" id="ARBA00022614"/>
    </source>
</evidence>
<feature type="region of interest" description="Disordered" evidence="5">
    <location>
        <begin position="170"/>
        <end position="195"/>
    </location>
</feature>
<evidence type="ECO:0000256" key="5">
    <source>
        <dbReference type="SAM" id="MobiDB-lite"/>
    </source>
</evidence>
<gene>
    <name evidence="6" type="ORF">CRENBAI_001192</name>
</gene>
<feature type="compositionally biased region" description="Polar residues" evidence="5">
    <location>
        <begin position="183"/>
        <end position="194"/>
    </location>
</feature>
<accession>A0AAV9QWS1</accession>
<comment type="caution">
    <text evidence="6">The sequence shown here is derived from an EMBL/GenBank/DDBJ whole genome shotgun (WGS) entry which is preliminary data.</text>
</comment>